<evidence type="ECO:0000313" key="2">
    <source>
        <dbReference type="Proteomes" id="UP000019140"/>
    </source>
</evidence>
<protein>
    <recommendedName>
        <fullName evidence="3">Tat pathway signal protein</fullName>
    </recommendedName>
</protein>
<feature type="non-terminal residue" evidence="1">
    <location>
        <position position="380"/>
    </location>
</feature>
<dbReference type="InterPro" id="IPR011447">
    <property type="entry name" value="DUF1552"/>
</dbReference>
<name>W4M359_9BACT</name>
<organism evidence="1 2">
    <name type="scientific">Candidatus Entotheonella gemina</name>
    <dbReference type="NCBI Taxonomy" id="1429439"/>
    <lineage>
        <taxon>Bacteria</taxon>
        <taxon>Pseudomonadati</taxon>
        <taxon>Nitrospinota/Tectimicrobiota group</taxon>
        <taxon>Candidatus Tectimicrobiota</taxon>
        <taxon>Candidatus Entotheonellia</taxon>
        <taxon>Candidatus Entotheonellales</taxon>
        <taxon>Candidatus Entotheonellaceae</taxon>
        <taxon>Candidatus Entotheonella</taxon>
    </lineage>
</organism>
<gene>
    <name evidence="1" type="ORF">ETSY2_30865</name>
</gene>
<dbReference type="HOGENOM" id="CLU_044709_1_0_7"/>
<comment type="caution">
    <text evidence="1">The sequence shown here is derived from an EMBL/GenBank/DDBJ whole genome shotgun (WGS) entry which is preliminary data.</text>
</comment>
<evidence type="ECO:0000313" key="1">
    <source>
        <dbReference type="EMBL" id="ETX04082.1"/>
    </source>
</evidence>
<sequence length="380" mass="41103">MIHLRRRQFLKSVAMATLVPLGMGVRLRPVLAGTAPKRVVFFYIPDGCIPTLWHPSGSEFDFTLSQMTEPLAAVKDHCVFVSGLNMYEGGATHEGGIAKVLTGNGPTSLDVFLSEQLGSLTSLSSLLLGVASSHENGSGYFSYLPGRIPRTPQDNPVAAFESVFGSHGGGGGGPNPQLSVLDSALADLNSLRSRLGSIERAKLDLHLSALREVETRLNDPTNADALGCSTSEFNQEGFTVPEGYHGYPRLYNREEHFELVGKLQMDLAALALSCDMTRVLGLQWSHPVSPTRMAWTGSSQRHHDASHYGHAGSATAANFILLQRWYMDQLRYFIDQLSSRPDGDGTLLDNTLILVFSELGDGNLHNHKNMPFILAGGAGG</sequence>
<proteinExistence type="predicted"/>
<evidence type="ECO:0008006" key="3">
    <source>
        <dbReference type="Google" id="ProtNLM"/>
    </source>
</evidence>
<dbReference type="InterPro" id="IPR006311">
    <property type="entry name" value="TAT_signal"/>
</dbReference>
<keyword evidence="2" id="KW-1185">Reference proteome</keyword>
<dbReference type="Pfam" id="PF07586">
    <property type="entry name" value="HXXSHH"/>
    <property type="match status" value="1"/>
</dbReference>
<accession>W4M359</accession>
<dbReference type="PROSITE" id="PS51318">
    <property type="entry name" value="TAT"/>
    <property type="match status" value="1"/>
</dbReference>
<dbReference type="AlphaFoldDB" id="W4M359"/>
<dbReference type="EMBL" id="AZHX01001312">
    <property type="protein sequence ID" value="ETX04082.1"/>
    <property type="molecule type" value="Genomic_DNA"/>
</dbReference>
<reference evidence="1 2" key="1">
    <citation type="journal article" date="2014" name="Nature">
        <title>An environmental bacterial taxon with a large and distinct metabolic repertoire.</title>
        <authorList>
            <person name="Wilson M.C."/>
            <person name="Mori T."/>
            <person name="Ruckert C."/>
            <person name="Uria A.R."/>
            <person name="Helf M.J."/>
            <person name="Takada K."/>
            <person name="Gernert C."/>
            <person name="Steffens U.A."/>
            <person name="Heycke N."/>
            <person name="Schmitt S."/>
            <person name="Rinke C."/>
            <person name="Helfrich E.J."/>
            <person name="Brachmann A.O."/>
            <person name="Gurgui C."/>
            <person name="Wakimoto T."/>
            <person name="Kracht M."/>
            <person name="Crusemann M."/>
            <person name="Hentschel U."/>
            <person name="Abe I."/>
            <person name="Matsunaga S."/>
            <person name="Kalinowski J."/>
            <person name="Takeyama H."/>
            <person name="Piel J."/>
        </authorList>
    </citation>
    <scope>NUCLEOTIDE SEQUENCE [LARGE SCALE GENOMIC DNA]</scope>
    <source>
        <strain evidence="2">TSY2</strain>
    </source>
</reference>
<dbReference type="Proteomes" id="UP000019140">
    <property type="component" value="Unassembled WGS sequence"/>
</dbReference>